<dbReference type="PROSITE" id="PS51892">
    <property type="entry name" value="SUBTILASE"/>
    <property type="match status" value="1"/>
</dbReference>
<dbReference type="EMBL" id="CP003156">
    <property type="protein sequence ID" value="AEV33579.1"/>
    <property type="molecule type" value="Genomic_DNA"/>
</dbReference>
<dbReference type="Gene3D" id="2.60.40.10">
    <property type="entry name" value="Immunoglobulins"/>
    <property type="match status" value="1"/>
</dbReference>
<evidence type="ECO:0000256" key="2">
    <source>
        <dbReference type="ARBA" id="ARBA00022670"/>
    </source>
</evidence>
<dbReference type="KEGG" id="oho:Oweho_2611"/>
<dbReference type="GO" id="GO:0004252">
    <property type="term" value="F:serine-type endopeptidase activity"/>
    <property type="evidence" value="ECO:0007669"/>
    <property type="project" value="UniProtKB-UniRule"/>
</dbReference>
<organism evidence="9 10">
    <name type="scientific">Owenweeksia hongkongensis (strain DSM 17368 / CIP 108786 / JCM 12287 / NRRL B-23963 / UST20020801)</name>
    <dbReference type="NCBI Taxonomy" id="926562"/>
    <lineage>
        <taxon>Bacteria</taxon>
        <taxon>Pseudomonadati</taxon>
        <taxon>Bacteroidota</taxon>
        <taxon>Flavobacteriia</taxon>
        <taxon>Flavobacteriales</taxon>
        <taxon>Owenweeksiaceae</taxon>
        <taxon>Owenweeksia</taxon>
    </lineage>
</organism>
<sequence length="867" mass="96042">MLKQILLASFFLAAFISAGQISSRLEKEMKEASRDFLPVVVEFRTTVNWKQLETKCEDKNVSDWPKLVNRALMRQAANTQSEALEYLNELSADQVKSISSFYIVNVMILEAKPDVISKLAAIPDVDWIDLADDEFLIHDPIIPSKKSTATVNGVEPGLEAINAPEMWKLGYTGRGRLLYNYDTGVWATHPAFSNRFLGNYKPLSQSWYGLKKNYPDGRISNHGTHTLGTMAGLDTATNDTIGVAFGAYWMANDYVNSTVATLPPIAEMIQAFEWALNPDGDTSTSDDVPDVINNSWRWRDDPDTVQCGGYVVQLMNAIEAAGIANVFSGGNAGPNNSTISAPQRINTNKTSTFSVGSVNGNLTFPFPISSFSSRGPTQCPGTGNLKIHPEVVAPGQDVRSAWGTDGYNTISGTSMAAPHVSGAVLLLKEAFPQLSGTDLLNALYVTAIDMGTIGEDNTYGNGLIDVHAAYQHLAQSHTPVDPKQVDWDIAVKGMIYSPIDTAVTCWDNVFDITVTVENLGANTIDSFYVNCWLDGVPLSSVQISVVAPPNFTTGEVFGFTFPIHMNVNTMGEHELRAKVELDFPEYDLINNERMVHFNKRNKESFPFEEDFEQQSSFDNWYVEDEDLVATWETTGITNWTGNTKAVVIKYAEYFPRSSQKDRLWSPVFAMPSGAAGLGFDLAYQQRNTFSLFQDTLKVLASTDCGKTFPYVLYEKSDADLNTVGTIGSDYVPAGRNEWRREYVDLSSLAGQEVVLAFEGVNRGGNNLYLDNISIYPGYWDPVSLEELNQSSLSLYPNPSKELIYLKSSESPYKLIEVQILDMKGVKQSQKFTLNEDGVVYIENLSKGLYIMKVEQGGVRSFLRFLKE</sequence>
<dbReference type="InterPro" id="IPR050131">
    <property type="entry name" value="Peptidase_S8_subtilisin-like"/>
</dbReference>
<feature type="domain" description="Peptidase S8/S53" evidence="7">
    <location>
        <begin position="182"/>
        <end position="462"/>
    </location>
</feature>
<keyword evidence="5 6" id="KW-0720">Serine protease</keyword>
<evidence type="ECO:0000313" key="9">
    <source>
        <dbReference type="EMBL" id="AEV33579.1"/>
    </source>
</evidence>
<keyword evidence="3" id="KW-0732">Signal</keyword>
<evidence type="ECO:0000256" key="5">
    <source>
        <dbReference type="ARBA" id="ARBA00022825"/>
    </source>
</evidence>
<comment type="similarity">
    <text evidence="1 6">Belongs to the peptidase S8 family.</text>
</comment>
<dbReference type="eggNOG" id="COG1404">
    <property type="taxonomic scope" value="Bacteria"/>
</dbReference>
<dbReference type="PANTHER" id="PTHR43806">
    <property type="entry name" value="PEPTIDASE S8"/>
    <property type="match status" value="1"/>
</dbReference>
<dbReference type="AlphaFoldDB" id="G8R8X1"/>
<dbReference type="Gene3D" id="3.40.50.200">
    <property type="entry name" value="Peptidase S8/S53 domain"/>
    <property type="match status" value="1"/>
</dbReference>
<keyword evidence="2 6" id="KW-0645">Protease</keyword>
<dbReference type="NCBIfam" id="TIGR04183">
    <property type="entry name" value="Por_Secre_tail"/>
    <property type="match status" value="1"/>
</dbReference>
<feature type="active site" description="Charge relay system" evidence="6">
    <location>
        <position position="414"/>
    </location>
</feature>
<dbReference type="SUPFAM" id="SSF52743">
    <property type="entry name" value="Subtilisin-like"/>
    <property type="match status" value="1"/>
</dbReference>
<dbReference type="InterPro" id="IPR026444">
    <property type="entry name" value="Secre_tail"/>
</dbReference>
<evidence type="ECO:0000256" key="6">
    <source>
        <dbReference type="PROSITE-ProRule" id="PRU01240"/>
    </source>
</evidence>
<dbReference type="PANTHER" id="PTHR43806:SF11">
    <property type="entry name" value="CEREVISIN-RELATED"/>
    <property type="match status" value="1"/>
</dbReference>
<dbReference type="RefSeq" id="WP_014202928.1">
    <property type="nucleotide sequence ID" value="NC_016599.1"/>
</dbReference>
<name>G8R8X1_OWEHD</name>
<feature type="active site" description="Charge relay system" evidence="6">
    <location>
        <position position="182"/>
    </location>
</feature>
<feature type="domain" description="Secretion system C-terminal sorting" evidence="8">
    <location>
        <begin position="794"/>
        <end position="857"/>
    </location>
</feature>
<proteinExistence type="inferred from homology"/>
<dbReference type="InterPro" id="IPR000209">
    <property type="entry name" value="Peptidase_S8/S53_dom"/>
</dbReference>
<gene>
    <name evidence="9" type="ordered locus">Oweho_2611</name>
</gene>
<evidence type="ECO:0000313" key="10">
    <source>
        <dbReference type="Proteomes" id="UP000005631"/>
    </source>
</evidence>
<dbReference type="PRINTS" id="PR00723">
    <property type="entry name" value="SUBTILISIN"/>
</dbReference>
<dbReference type="Pfam" id="PF18962">
    <property type="entry name" value="Por_Secre_tail"/>
    <property type="match status" value="1"/>
</dbReference>
<evidence type="ECO:0000256" key="3">
    <source>
        <dbReference type="ARBA" id="ARBA00022729"/>
    </source>
</evidence>
<accession>G8R8X1</accession>
<keyword evidence="10" id="KW-1185">Reference proteome</keyword>
<dbReference type="eggNOG" id="COG1572">
    <property type="taxonomic scope" value="Bacteria"/>
</dbReference>
<dbReference type="SUPFAM" id="SSF49899">
    <property type="entry name" value="Concanavalin A-like lectins/glucanases"/>
    <property type="match status" value="1"/>
</dbReference>
<dbReference type="GO" id="GO:0006508">
    <property type="term" value="P:proteolysis"/>
    <property type="evidence" value="ECO:0007669"/>
    <property type="project" value="UniProtKB-KW"/>
</dbReference>
<keyword evidence="4 6" id="KW-0378">Hydrolase</keyword>
<evidence type="ECO:0000259" key="8">
    <source>
        <dbReference type="Pfam" id="PF18962"/>
    </source>
</evidence>
<reference evidence="9 10" key="1">
    <citation type="journal article" date="2012" name="Stand. Genomic Sci.">
        <title>Genome sequence of the orange-pigmented seawater bacterium Owenweeksia hongkongensis type strain (UST20020801(T)).</title>
        <authorList>
            <person name="Riedel T."/>
            <person name="Held B."/>
            <person name="Nolan M."/>
            <person name="Lucas S."/>
            <person name="Lapidus A."/>
            <person name="Tice H."/>
            <person name="Del Rio T.G."/>
            <person name="Cheng J.F."/>
            <person name="Han C."/>
            <person name="Tapia R."/>
            <person name="Goodwin L.A."/>
            <person name="Pitluck S."/>
            <person name="Liolios K."/>
            <person name="Mavromatis K."/>
            <person name="Pagani I."/>
            <person name="Ivanova N."/>
            <person name="Mikhailova N."/>
            <person name="Pati A."/>
            <person name="Chen A."/>
            <person name="Palaniappan K."/>
            <person name="Rohde M."/>
            <person name="Tindall B.J."/>
            <person name="Detter J.C."/>
            <person name="Goker M."/>
            <person name="Woyke T."/>
            <person name="Bristow J."/>
            <person name="Eisen J.A."/>
            <person name="Markowitz V."/>
            <person name="Hugenholtz P."/>
            <person name="Klenk H.P."/>
            <person name="Kyrpides N.C."/>
        </authorList>
    </citation>
    <scope>NUCLEOTIDE SEQUENCE</scope>
    <source>
        <strain evidence="10">DSM 17368 / JCM 12287 / NRRL B-23963</strain>
    </source>
</reference>
<feature type="active site" description="Charge relay system" evidence="6">
    <location>
        <position position="222"/>
    </location>
</feature>
<dbReference type="PROSITE" id="PS00138">
    <property type="entry name" value="SUBTILASE_SER"/>
    <property type="match status" value="1"/>
</dbReference>
<protein>
    <submittedName>
        <fullName evidence="9">Subtilisin-like serine protease</fullName>
    </submittedName>
</protein>
<dbReference type="InterPro" id="IPR013783">
    <property type="entry name" value="Ig-like_fold"/>
</dbReference>
<dbReference type="Pfam" id="PF00082">
    <property type="entry name" value="Peptidase_S8"/>
    <property type="match status" value="1"/>
</dbReference>
<dbReference type="InterPro" id="IPR036852">
    <property type="entry name" value="Peptidase_S8/S53_dom_sf"/>
</dbReference>
<dbReference type="GO" id="GO:0004553">
    <property type="term" value="F:hydrolase activity, hydrolyzing O-glycosyl compounds"/>
    <property type="evidence" value="ECO:0007669"/>
    <property type="project" value="UniProtKB-ARBA"/>
</dbReference>
<dbReference type="Proteomes" id="UP000005631">
    <property type="component" value="Chromosome"/>
</dbReference>
<evidence type="ECO:0000256" key="4">
    <source>
        <dbReference type="ARBA" id="ARBA00022801"/>
    </source>
</evidence>
<dbReference type="InterPro" id="IPR013320">
    <property type="entry name" value="ConA-like_dom_sf"/>
</dbReference>
<dbReference type="InterPro" id="IPR023828">
    <property type="entry name" value="Peptidase_S8_Ser-AS"/>
</dbReference>
<dbReference type="HOGENOM" id="CLU_330614_0_0_10"/>
<evidence type="ECO:0000259" key="7">
    <source>
        <dbReference type="Pfam" id="PF00082"/>
    </source>
</evidence>
<dbReference type="NCBIfam" id="NF038128">
    <property type="entry name" value="choice_anch_J"/>
    <property type="match status" value="1"/>
</dbReference>
<dbReference type="InterPro" id="IPR015500">
    <property type="entry name" value="Peptidase_S8_subtilisin-rel"/>
</dbReference>
<dbReference type="PATRIC" id="fig|926562.3.peg.2627"/>
<dbReference type="GO" id="GO:0005975">
    <property type="term" value="P:carbohydrate metabolic process"/>
    <property type="evidence" value="ECO:0007669"/>
    <property type="project" value="UniProtKB-ARBA"/>
</dbReference>
<dbReference type="STRING" id="926562.Oweho_2611"/>
<evidence type="ECO:0000256" key="1">
    <source>
        <dbReference type="ARBA" id="ARBA00011073"/>
    </source>
</evidence>
<dbReference type="OrthoDB" id="1055762at2"/>